<dbReference type="EMBL" id="CP002696">
    <property type="protein sequence ID" value="AEE16026.1"/>
    <property type="molecule type" value="Genomic_DNA"/>
</dbReference>
<evidence type="ECO:0000256" key="1">
    <source>
        <dbReference type="SAM" id="Phobius"/>
    </source>
</evidence>
<feature type="transmembrane region" description="Helical" evidence="1">
    <location>
        <begin position="225"/>
        <end position="242"/>
    </location>
</feature>
<protein>
    <recommendedName>
        <fullName evidence="4">Lipoprotein</fullName>
    </recommendedName>
</protein>
<feature type="transmembrane region" description="Helical" evidence="1">
    <location>
        <begin position="60"/>
        <end position="82"/>
    </location>
</feature>
<keyword evidence="1" id="KW-0812">Transmembrane</keyword>
<dbReference type="eggNOG" id="ENOG5031DIN">
    <property type="taxonomic scope" value="Bacteria"/>
</dbReference>
<dbReference type="KEGG" id="tbe:Trebr_0583"/>
<dbReference type="OrthoDB" id="358842at2"/>
<name>F4LPT4_TREBD</name>
<dbReference type="AlphaFoldDB" id="F4LPT4"/>
<evidence type="ECO:0000313" key="3">
    <source>
        <dbReference type="Proteomes" id="UP000006546"/>
    </source>
</evidence>
<feature type="transmembrane region" description="Helical" evidence="1">
    <location>
        <begin position="9"/>
        <end position="40"/>
    </location>
</feature>
<keyword evidence="1" id="KW-1133">Transmembrane helix</keyword>
<dbReference type="HOGENOM" id="CLU_087949_0_0_12"/>
<dbReference type="RefSeq" id="WP_013757745.1">
    <property type="nucleotide sequence ID" value="NC_015500.1"/>
</dbReference>
<sequence>MTLIIRNRLLFTFSIISVIFITAVTGCSIVSIVNGTAAIPEQVERRFVLPETVPLLSYNFFASVSAIVLLTLYACGVTFILYVNFEKTQSPEIIYFTGFLCGCLLEGVRLCLPIFNLWQYYVNVYIFIGRVLFFGKMLAVLSFVFLVLLSIKQNAQQDADKNILVILAAAGGFSIIIPIDTLQMLSNCSVKFGYGNLFTTLTVICIIVAFTAMRLYGSSIGSAEYRKASVGYAALITGYAVLTIADAFLIVIAGAVLLFAGTAYFLKKLHNYYMWK</sequence>
<reference evidence="3" key="1">
    <citation type="submission" date="2011-04" db="EMBL/GenBank/DDBJ databases">
        <title>The complete genome of Treponema brennaborense DSM 12168.</title>
        <authorList>
            <person name="Lucas S."/>
            <person name="Han J."/>
            <person name="Lapidus A."/>
            <person name="Bruce D."/>
            <person name="Goodwin L."/>
            <person name="Pitluck S."/>
            <person name="Peters L."/>
            <person name="Kyrpides N."/>
            <person name="Mavromatis K."/>
            <person name="Ivanova N."/>
            <person name="Mikhailova N."/>
            <person name="Pagani I."/>
            <person name="Teshima H."/>
            <person name="Detter J.C."/>
            <person name="Tapia R."/>
            <person name="Han C."/>
            <person name="Land M."/>
            <person name="Hauser L."/>
            <person name="Markowitz V."/>
            <person name="Cheng J.-F."/>
            <person name="Hugenholtz P."/>
            <person name="Woyke T."/>
            <person name="Wu D."/>
            <person name="Gronow S."/>
            <person name="Wellnitz S."/>
            <person name="Brambilla E."/>
            <person name="Klenk H.-P."/>
            <person name="Eisen J.A."/>
        </authorList>
    </citation>
    <scope>NUCLEOTIDE SEQUENCE [LARGE SCALE GENOMIC DNA]</scope>
    <source>
        <strain evidence="3">DSM 12168 / CIP 105900 / DD5/3</strain>
    </source>
</reference>
<keyword evidence="3" id="KW-1185">Reference proteome</keyword>
<keyword evidence="1" id="KW-0472">Membrane</keyword>
<dbReference type="PROSITE" id="PS51257">
    <property type="entry name" value="PROKAR_LIPOPROTEIN"/>
    <property type="match status" value="1"/>
</dbReference>
<gene>
    <name evidence="2" type="ordered locus">Trebr_0583</name>
</gene>
<accession>F4LPT4</accession>
<dbReference type="Proteomes" id="UP000006546">
    <property type="component" value="Chromosome"/>
</dbReference>
<evidence type="ECO:0000313" key="2">
    <source>
        <dbReference type="EMBL" id="AEE16026.1"/>
    </source>
</evidence>
<feature type="transmembrane region" description="Helical" evidence="1">
    <location>
        <begin position="94"/>
        <end position="118"/>
    </location>
</feature>
<feature type="transmembrane region" description="Helical" evidence="1">
    <location>
        <begin position="163"/>
        <end position="186"/>
    </location>
</feature>
<feature type="transmembrane region" description="Helical" evidence="1">
    <location>
        <begin position="192"/>
        <end position="213"/>
    </location>
</feature>
<evidence type="ECO:0008006" key="4">
    <source>
        <dbReference type="Google" id="ProtNLM"/>
    </source>
</evidence>
<proteinExistence type="predicted"/>
<feature type="transmembrane region" description="Helical" evidence="1">
    <location>
        <begin position="248"/>
        <end position="266"/>
    </location>
</feature>
<organism evidence="2 3">
    <name type="scientific">Treponema brennaborense (strain DSM 12168 / CIP 105900 / DD5/3)</name>
    <dbReference type="NCBI Taxonomy" id="906968"/>
    <lineage>
        <taxon>Bacteria</taxon>
        <taxon>Pseudomonadati</taxon>
        <taxon>Spirochaetota</taxon>
        <taxon>Spirochaetia</taxon>
        <taxon>Spirochaetales</taxon>
        <taxon>Treponemataceae</taxon>
        <taxon>Treponema</taxon>
    </lineage>
</organism>
<feature type="transmembrane region" description="Helical" evidence="1">
    <location>
        <begin position="124"/>
        <end position="151"/>
    </location>
</feature>